<gene>
    <name evidence="2" type="ORF">GCM10008967_28230</name>
</gene>
<reference evidence="2 3" key="1">
    <citation type="journal article" date="2019" name="Int. J. Syst. Evol. Microbiol.">
        <title>The Global Catalogue of Microorganisms (GCM) 10K type strain sequencing project: providing services to taxonomists for standard genome sequencing and annotation.</title>
        <authorList>
            <consortium name="The Broad Institute Genomics Platform"/>
            <consortium name="The Broad Institute Genome Sequencing Center for Infectious Disease"/>
            <person name="Wu L."/>
            <person name="Ma J."/>
        </authorList>
    </citation>
    <scope>NUCLEOTIDE SEQUENCE [LARGE SCALE GENOMIC DNA]</scope>
    <source>
        <strain evidence="2 3">JCM 9731</strain>
    </source>
</reference>
<evidence type="ECO:0000313" key="2">
    <source>
        <dbReference type="EMBL" id="GAA0336199.1"/>
    </source>
</evidence>
<dbReference type="Proteomes" id="UP001500782">
    <property type="component" value="Unassembled WGS sequence"/>
</dbReference>
<sequence>MRKSILYGLIFLAFLIAASNSVLAQEVSLPSADDFYKNNVDKKVYEEFDDSKLNVRKLTKVKDLPNVFNEEEWKNYPNVWKQNLKDSVIVHTKDLNPEEQVYYFFSIKDDGEKIYIKDAMYNAKTKKISSHGQGHWTKEEFKKFEQN</sequence>
<organism evidence="2 3">
    <name type="scientific">Bacillus carboniphilus</name>
    <dbReference type="NCBI Taxonomy" id="86663"/>
    <lineage>
        <taxon>Bacteria</taxon>
        <taxon>Bacillati</taxon>
        <taxon>Bacillota</taxon>
        <taxon>Bacilli</taxon>
        <taxon>Bacillales</taxon>
        <taxon>Bacillaceae</taxon>
        <taxon>Bacillus</taxon>
    </lineage>
</organism>
<feature type="signal peptide" evidence="1">
    <location>
        <begin position="1"/>
        <end position="24"/>
    </location>
</feature>
<dbReference type="EMBL" id="BAAADJ010000045">
    <property type="protein sequence ID" value="GAA0336199.1"/>
    <property type="molecule type" value="Genomic_DNA"/>
</dbReference>
<keyword evidence="1" id="KW-0732">Signal</keyword>
<evidence type="ECO:0000313" key="3">
    <source>
        <dbReference type="Proteomes" id="UP001500782"/>
    </source>
</evidence>
<proteinExistence type="predicted"/>
<comment type="caution">
    <text evidence="2">The sequence shown here is derived from an EMBL/GenBank/DDBJ whole genome shotgun (WGS) entry which is preliminary data.</text>
</comment>
<feature type="chain" id="PRO_5046021363" evidence="1">
    <location>
        <begin position="25"/>
        <end position="147"/>
    </location>
</feature>
<dbReference type="RefSeq" id="WP_343800116.1">
    <property type="nucleotide sequence ID" value="NZ_BAAADJ010000045.1"/>
</dbReference>
<keyword evidence="3" id="KW-1185">Reference proteome</keyword>
<evidence type="ECO:0000256" key="1">
    <source>
        <dbReference type="SAM" id="SignalP"/>
    </source>
</evidence>
<protein>
    <submittedName>
        <fullName evidence="2">Uncharacterized protein</fullName>
    </submittedName>
</protein>
<accession>A0ABN0WG21</accession>
<name>A0ABN0WG21_9BACI</name>